<dbReference type="InterPro" id="IPR003715">
    <property type="entry name" value="Poly_export_N"/>
</dbReference>
<dbReference type="PANTHER" id="PTHR33619:SF3">
    <property type="entry name" value="POLYSACCHARIDE EXPORT PROTEIN GFCE-RELATED"/>
    <property type="match status" value="1"/>
</dbReference>
<dbReference type="EMBL" id="SACN01000003">
    <property type="protein sequence ID" value="RVT90152.1"/>
    <property type="molecule type" value="Genomic_DNA"/>
</dbReference>
<comment type="caution">
    <text evidence="5">The sequence shown here is derived from an EMBL/GenBank/DDBJ whole genome shotgun (WGS) entry which is preliminary data.</text>
</comment>
<reference evidence="5 6" key="1">
    <citation type="submission" date="2019-01" db="EMBL/GenBank/DDBJ databases">
        <authorList>
            <person name="Chen W.-M."/>
        </authorList>
    </citation>
    <scope>NUCLEOTIDE SEQUENCE [LARGE SCALE GENOMIC DNA]</scope>
    <source>
        <strain evidence="5 6">CCP-7</strain>
    </source>
</reference>
<proteinExistence type="predicted"/>
<feature type="chain" id="PRO_5019356757" evidence="2">
    <location>
        <begin position="20"/>
        <end position="187"/>
    </location>
</feature>
<keyword evidence="6" id="KW-1185">Reference proteome</keyword>
<evidence type="ECO:0000256" key="2">
    <source>
        <dbReference type="SAM" id="SignalP"/>
    </source>
</evidence>
<dbReference type="PANTHER" id="PTHR33619">
    <property type="entry name" value="POLYSACCHARIDE EXPORT PROTEIN GFCE-RELATED"/>
    <property type="match status" value="1"/>
</dbReference>
<dbReference type="InterPro" id="IPR019554">
    <property type="entry name" value="Soluble_ligand-bd"/>
</dbReference>
<name>A0A437LXR4_9SPHN</name>
<dbReference type="AlphaFoldDB" id="A0A437LXR4"/>
<dbReference type="Pfam" id="PF02563">
    <property type="entry name" value="Poly_export"/>
    <property type="match status" value="1"/>
</dbReference>
<feature type="domain" description="Soluble ligand binding" evidence="4">
    <location>
        <begin position="113"/>
        <end position="161"/>
    </location>
</feature>
<evidence type="ECO:0000256" key="1">
    <source>
        <dbReference type="ARBA" id="ARBA00022729"/>
    </source>
</evidence>
<evidence type="ECO:0000259" key="3">
    <source>
        <dbReference type="Pfam" id="PF02563"/>
    </source>
</evidence>
<gene>
    <name evidence="5" type="ORF">EOD43_17760</name>
</gene>
<evidence type="ECO:0000259" key="4">
    <source>
        <dbReference type="Pfam" id="PF10531"/>
    </source>
</evidence>
<dbReference type="InterPro" id="IPR049712">
    <property type="entry name" value="Poly_export"/>
</dbReference>
<sequence>MPRNLLHAHIVLGMIVATAGCSTAPLMAPDGPQALAYRLDAGDKVRLTMFNDPSISGEFAVTPEGDLSLPLIGNVSVRGKTLEETTALVTERFASGYVKDPRMTLEVLNYRPYYILGEVSRAGAYPFSAGLTVEQAVAAAGGFSYRANKRYVFIKRASDPVERRVDVKNSRTYVLPGDTLRIGERYF</sequence>
<dbReference type="OrthoDB" id="197007at2"/>
<organism evidence="5 6">
    <name type="scientific">Sphingomonas crocodyli</name>
    <dbReference type="NCBI Taxonomy" id="1979270"/>
    <lineage>
        <taxon>Bacteria</taxon>
        <taxon>Pseudomonadati</taxon>
        <taxon>Pseudomonadota</taxon>
        <taxon>Alphaproteobacteria</taxon>
        <taxon>Sphingomonadales</taxon>
        <taxon>Sphingomonadaceae</taxon>
        <taxon>Sphingomonas</taxon>
    </lineage>
</organism>
<evidence type="ECO:0000313" key="5">
    <source>
        <dbReference type="EMBL" id="RVT90152.1"/>
    </source>
</evidence>
<dbReference type="Gene3D" id="3.30.1950.10">
    <property type="entry name" value="wza like domain"/>
    <property type="match status" value="1"/>
</dbReference>
<accession>A0A437LXR4</accession>
<dbReference type="RefSeq" id="WP_127745403.1">
    <property type="nucleotide sequence ID" value="NZ_SACN01000003.1"/>
</dbReference>
<feature type="domain" description="Polysaccharide export protein N-terminal" evidence="3">
    <location>
        <begin position="34"/>
        <end position="107"/>
    </location>
</feature>
<dbReference type="PROSITE" id="PS51257">
    <property type="entry name" value="PROKAR_LIPOPROTEIN"/>
    <property type="match status" value="1"/>
</dbReference>
<feature type="signal peptide" evidence="2">
    <location>
        <begin position="1"/>
        <end position="19"/>
    </location>
</feature>
<dbReference type="GO" id="GO:0015159">
    <property type="term" value="F:polysaccharide transmembrane transporter activity"/>
    <property type="evidence" value="ECO:0007669"/>
    <property type="project" value="InterPro"/>
</dbReference>
<dbReference type="Gene3D" id="3.10.560.10">
    <property type="entry name" value="Outer membrane lipoprotein wza domain like"/>
    <property type="match status" value="1"/>
</dbReference>
<dbReference type="Pfam" id="PF10531">
    <property type="entry name" value="SLBB"/>
    <property type="match status" value="1"/>
</dbReference>
<protein>
    <submittedName>
        <fullName evidence="5">Polysaccharide export protein</fullName>
    </submittedName>
</protein>
<keyword evidence="1 2" id="KW-0732">Signal</keyword>
<dbReference type="Proteomes" id="UP000282971">
    <property type="component" value="Unassembled WGS sequence"/>
</dbReference>
<evidence type="ECO:0000313" key="6">
    <source>
        <dbReference type="Proteomes" id="UP000282971"/>
    </source>
</evidence>